<proteinExistence type="inferred from homology"/>
<keyword evidence="11 13" id="KW-0206">Cytoskeleton</keyword>
<dbReference type="CDD" id="cd21452">
    <property type="entry name" value="DLC-like_DYNLL1_DYNLL2"/>
    <property type="match status" value="1"/>
</dbReference>
<gene>
    <name evidence="14" type="ORF">HNAJ_LOCUS409</name>
</gene>
<evidence type="ECO:0000256" key="12">
    <source>
        <dbReference type="ARBA" id="ARBA00023242"/>
    </source>
</evidence>
<keyword evidence="15" id="KW-1185">Reference proteome</keyword>
<dbReference type="AlphaFoldDB" id="A0A0R3T0P9"/>
<dbReference type="GO" id="GO:0005634">
    <property type="term" value="C:nucleus"/>
    <property type="evidence" value="ECO:0007669"/>
    <property type="project" value="UniProtKB-SubCell"/>
</dbReference>
<dbReference type="GO" id="GO:0007017">
    <property type="term" value="P:microtubule-based process"/>
    <property type="evidence" value="ECO:0007669"/>
    <property type="project" value="InterPro"/>
</dbReference>
<sequence>MKMEASKAVIKNSDMSEQMQQKAVDYAKQGMDQYGIEKEVASHVKKAFDREFGPTWHCVVGRNFGSYVTHEANCFIYFYLKSIANIGNKVADKTVDKLIDMQQKTVKIAQETISRNLTEKDTADVIKKEFDTRYGQEWHCIVGRYVGR</sequence>
<keyword evidence="9 13" id="KW-0243">Dynein</keyword>
<evidence type="ECO:0000256" key="6">
    <source>
        <dbReference type="ARBA" id="ARBA00022701"/>
    </source>
</evidence>
<dbReference type="GO" id="GO:0005874">
    <property type="term" value="C:microtubule"/>
    <property type="evidence" value="ECO:0007669"/>
    <property type="project" value="UniProtKB-KW"/>
</dbReference>
<dbReference type="FunFam" id="3.30.740.10:FF:000005">
    <property type="entry name" value="Dynein light chain"/>
    <property type="match status" value="1"/>
</dbReference>
<keyword evidence="12" id="KW-0539">Nucleus</keyword>
<dbReference type="STRING" id="102285.A0A0R3T0P9"/>
<evidence type="ECO:0000256" key="3">
    <source>
        <dbReference type="ARBA" id="ARBA00010156"/>
    </source>
</evidence>
<keyword evidence="5 13" id="KW-0963">Cytoplasm</keyword>
<keyword evidence="10 13" id="KW-0505">Motor protein</keyword>
<name>A0A0R3T0P9_RODNA</name>
<accession>A0A0R3T0P9</accession>
<keyword evidence="8" id="KW-0653">Protein transport</keyword>
<evidence type="ECO:0000256" key="4">
    <source>
        <dbReference type="ARBA" id="ARBA00022448"/>
    </source>
</evidence>
<reference evidence="14 15" key="2">
    <citation type="submission" date="2018-11" db="EMBL/GenBank/DDBJ databases">
        <authorList>
            <consortium name="Pathogen Informatics"/>
        </authorList>
    </citation>
    <scope>NUCLEOTIDE SEQUENCE [LARGE SCALE GENOMIC DNA]</scope>
</reference>
<keyword evidence="7" id="KW-0509">mRNA transport</keyword>
<keyword evidence="4" id="KW-0813">Transport</keyword>
<reference evidence="16" key="1">
    <citation type="submission" date="2017-02" db="UniProtKB">
        <authorList>
            <consortium name="WormBaseParasite"/>
        </authorList>
    </citation>
    <scope>IDENTIFICATION</scope>
</reference>
<dbReference type="PROSITE" id="PS01239">
    <property type="entry name" value="DYNEIN_LIGHT_1"/>
    <property type="match status" value="1"/>
</dbReference>
<dbReference type="SUPFAM" id="SSF54648">
    <property type="entry name" value="DLC"/>
    <property type="match status" value="2"/>
</dbReference>
<comment type="similarity">
    <text evidence="3 13">Belongs to the dynein light chain family.</text>
</comment>
<dbReference type="EMBL" id="UZAE01000102">
    <property type="protein sequence ID" value="VDN96268.1"/>
    <property type="molecule type" value="Genomic_DNA"/>
</dbReference>
<dbReference type="OrthoDB" id="10033309at2759"/>
<dbReference type="Pfam" id="PF01221">
    <property type="entry name" value="Dynein_light"/>
    <property type="match status" value="2"/>
</dbReference>
<protein>
    <recommendedName>
        <fullName evidence="13">Dynein light chain</fullName>
    </recommendedName>
</protein>
<evidence type="ECO:0000256" key="11">
    <source>
        <dbReference type="ARBA" id="ARBA00023212"/>
    </source>
</evidence>
<evidence type="ECO:0000256" key="8">
    <source>
        <dbReference type="ARBA" id="ARBA00022927"/>
    </source>
</evidence>
<evidence type="ECO:0000313" key="16">
    <source>
        <dbReference type="WBParaSite" id="HNAJ_0000040801-mRNA-1"/>
    </source>
</evidence>
<dbReference type="CDD" id="cd21450">
    <property type="entry name" value="DLC-like_DYNLL1-like"/>
    <property type="match status" value="1"/>
</dbReference>
<evidence type="ECO:0000313" key="14">
    <source>
        <dbReference type="EMBL" id="VDN96268.1"/>
    </source>
</evidence>
<keyword evidence="6 13" id="KW-0493">Microtubule</keyword>
<dbReference type="WBParaSite" id="HNAJ_0000040801-mRNA-1">
    <property type="protein sequence ID" value="HNAJ_0000040801-mRNA-1"/>
    <property type="gene ID" value="HNAJ_0000040801"/>
</dbReference>
<dbReference type="PANTHER" id="PTHR11886">
    <property type="entry name" value="DYNEIN LIGHT CHAIN"/>
    <property type="match status" value="1"/>
</dbReference>
<dbReference type="GO" id="GO:0045505">
    <property type="term" value="F:dynein intermediate chain binding"/>
    <property type="evidence" value="ECO:0007669"/>
    <property type="project" value="TreeGrafter"/>
</dbReference>
<dbReference type="Proteomes" id="UP000278807">
    <property type="component" value="Unassembled WGS sequence"/>
</dbReference>
<evidence type="ECO:0000256" key="9">
    <source>
        <dbReference type="ARBA" id="ARBA00023017"/>
    </source>
</evidence>
<organism evidence="16">
    <name type="scientific">Rodentolepis nana</name>
    <name type="common">Dwarf tapeworm</name>
    <name type="synonym">Hymenolepis nana</name>
    <dbReference type="NCBI Taxonomy" id="102285"/>
    <lineage>
        <taxon>Eukaryota</taxon>
        <taxon>Metazoa</taxon>
        <taxon>Spiralia</taxon>
        <taxon>Lophotrochozoa</taxon>
        <taxon>Platyhelminthes</taxon>
        <taxon>Cestoda</taxon>
        <taxon>Eucestoda</taxon>
        <taxon>Cyclophyllidea</taxon>
        <taxon>Hymenolepididae</taxon>
        <taxon>Rodentolepis</taxon>
    </lineage>
</organism>
<evidence type="ECO:0000256" key="13">
    <source>
        <dbReference type="RuleBase" id="RU365010"/>
    </source>
</evidence>
<evidence type="ECO:0000256" key="2">
    <source>
        <dbReference type="ARBA" id="ARBA00004245"/>
    </source>
</evidence>
<dbReference type="SMART" id="SM01375">
    <property type="entry name" value="Dynein_light"/>
    <property type="match status" value="2"/>
</dbReference>
<dbReference type="Gene3D" id="3.30.740.10">
    <property type="entry name" value="Protein Inhibitor Of Neuronal Nitric Oxide Synthase"/>
    <property type="match status" value="2"/>
</dbReference>
<evidence type="ECO:0000256" key="1">
    <source>
        <dbReference type="ARBA" id="ARBA00004123"/>
    </source>
</evidence>
<dbReference type="GO" id="GO:0015031">
    <property type="term" value="P:protein transport"/>
    <property type="evidence" value="ECO:0007669"/>
    <property type="project" value="UniProtKB-KW"/>
</dbReference>
<comment type="subcellular location">
    <subcellularLocation>
        <location evidence="2 13">Cytoplasm</location>
        <location evidence="2 13">Cytoskeleton</location>
    </subcellularLocation>
    <subcellularLocation>
        <location evidence="1">Nucleus</location>
    </subcellularLocation>
</comment>
<dbReference type="InterPro" id="IPR037177">
    <property type="entry name" value="DLC_sf"/>
</dbReference>
<dbReference type="PANTHER" id="PTHR11886:SF35">
    <property type="entry name" value="DYNEIN LIGHT CHAIN"/>
    <property type="match status" value="1"/>
</dbReference>
<evidence type="ECO:0000313" key="15">
    <source>
        <dbReference type="Proteomes" id="UP000278807"/>
    </source>
</evidence>
<evidence type="ECO:0000256" key="5">
    <source>
        <dbReference type="ARBA" id="ARBA00022490"/>
    </source>
</evidence>
<evidence type="ECO:0000256" key="10">
    <source>
        <dbReference type="ARBA" id="ARBA00023175"/>
    </source>
</evidence>
<evidence type="ECO:0000256" key="7">
    <source>
        <dbReference type="ARBA" id="ARBA00022816"/>
    </source>
</evidence>
<dbReference type="InterPro" id="IPR019763">
    <property type="entry name" value="Dynein_light_1/2_CS"/>
</dbReference>
<dbReference type="GO" id="GO:0051028">
    <property type="term" value="P:mRNA transport"/>
    <property type="evidence" value="ECO:0007669"/>
    <property type="project" value="UniProtKB-KW"/>
</dbReference>
<dbReference type="GO" id="GO:0005868">
    <property type="term" value="C:cytoplasmic dynein complex"/>
    <property type="evidence" value="ECO:0007669"/>
    <property type="project" value="TreeGrafter"/>
</dbReference>
<dbReference type="InterPro" id="IPR001372">
    <property type="entry name" value="Dynein_light_chain_typ-1/2"/>
</dbReference>